<name>G4T771_SERID</name>
<evidence type="ECO:0000256" key="3">
    <source>
        <dbReference type="SAM" id="Coils"/>
    </source>
</evidence>
<dbReference type="InterPro" id="IPR002777">
    <property type="entry name" value="PFD_beta-like"/>
</dbReference>
<evidence type="ECO:0000313" key="5">
    <source>
        <dbReference type="Proteomes" id="UP000007148"/>
    </source>
</evidence>
<proteinExistence type="inferred from homology"/>
<gene>
    <name evidence="4" type="ORF">PIIN_11726</name>
</gene>
<dbReference type="STRING" id="1109443.G4T771"/>
<organism evidence="4 5">
    <name type="scientific">Serendipita indica (strain DSM 11827)</name>
    <name type="common">Root endophyte fungus</name>
    <name type="synonym">Piriformospora indica</name>
    <dbReference type="NCBI Taxonomy" id="1109443"/>
    <lineage>
        <taxon>Eukaryota</taxon>
        <taxon>Fungi</taxon>
        <taxon>Dikarya</taxon>
        <taxon>Basidiomycota</taxon>
        <taxon>Agaricomycotina</taxon>
        <taxon>Agaricomycetes</taxon>
        <taxon>Sebacinales</taxon>
        <taxon>Serendipitaceae</taxon>
        <taxon>Serendipita</taxon>
    </lineage>
</organism>
<dbReference type="PANTHER" id="PTHR20903">
    <property type="entry name" value="PREFOLDIN SUBUNIT 1-RELATED"/>
    <property type="match status" value="1"/>
</dbReference>
<protein>
    <recommendedName>
        <fullName evidence="6">Prefoldin subunit 1</fullName>
    </recommendedName>
</protein>
<keyword evidence="3" id="KW-0175">Coiled coil</keyword>
<evidence type="ECO:0000256" key="1">
    <source>
        <dbReference type="ARBA" id="ARBA00008045"/>
    </source>
</evidence>
<dbReference type="EMBL" id="CAFZ01000010">
    <property type="protein sequence ID" value="CCA67172.1"/>
    <property type="molecule type" value="Genomic_DNA"/>
</dbReference>
<dbReference type="Pfam" id="PF01920">
    <property type="entry name" value="Prefoldin_2"/>
    <property type="match status" value="1"/>
</dbReference>
<dbReference type="OMA" id="REMIQQK"/>
<dbReference type="eggNOG" id="ENOG502SCTZ">
    <property type="taxonomic scope" value="Eukaryota"/>
</dbReference>
<keyword evidence="5" id="KW-1185">Reference proteome</keyword>
<dbReference type="InParanoid" id="G4T771"/>
<dbReference type="SUPFAM" id="SSF46579">
    <property type="entry name" value="Prefoldin"/>
    <property type="match status" value="1"/>
</dbReference>
<dbReference type="OrthoDB" id="2015447at2759"/>
<evidence type="ECO:0000256" key="2">
    <source>
        <dbReference type="ARBA" id="ARBA00023186"/>
    </source>
</evidence>
<comment type="caution">
    <text evidence="4">The sequence shown here is derived from an EMBL/GenBank/DDBJ whole genome shotgun (WGS) entry which is preliminary data.</text>
</comment>
<reference evidence="4 5" key="1">
    <citation type="journal article" date="2011" name="PLoS Pathog.">
        <title>Endophytic Life Strategies Decoded by Genome and Transcriptome Analyses of the Mutualistic Root Symbiont Piriformospora indica.</title>
        <authorList>
            <person name="Zuccaro A."/>
            <person name="Lahrmann U."/>
            <person name="Guldener U."/>
            <person name="Langen G."/>
            <person name="Pfiffi S."/>
            <person name="Biedenkopf D."/>
            <person name="Wong P."/>
            <person name="Samans B."/>
            <person name="Grimm C."/>
            <person name="Basiewicz M."/>
            <person name="Murat C."/>
            <person name="Martin F."/>
            <person name="Kogel K.H."/>
        </authorList>
    </citation>
    <scope>NUCLEOTIDE SEQUENCE [LARGE SCALE GENOMIC DNA]</scope>
    <source>
        <strain evidence="4 5">DSM 11827</strain>
    </source>
</reference>
<feature type="coiled-coil region" evidence="3">
    <location>
        <begin position="14"/>
        <end position="41"/>
    </location>
</feature>
<evidence type="ECO:0008006" key="6">
    <source>
        <dbReference type="Google" id="ProtNLM"/>
    </source>
</evidence>
<comment type="similarity">
    <text evidence="1">Belongs to the prefoldin subunit beta family.</text>
</comment>
<dbReference type="Proteomes" id="UP000007148">
    <property type="component" value="Unassembled WGS sequence"/>
</dbReference>
<dbReference type="GO" id="GO:0005737">
    <property type="term" value="C:cytoplasm"/>
    <property type="evidence" value="ECO:0007669"/>
    <property type="project" value="TreeGrafter"/>
</dbReference>
<dbReference type="GO" id="GO:0044183">
    <property type="term" value="F:protein folding chaperone"/>
    <property type="evidence" value="ECO:0007669"/>
    <property type="project" value="TreeGrafter"/>
</dbReference>
<dbReference type="HOGENOM" id="CLU_122140_0_1_1"/>
<evidence type="ECO:0000313" key="4">
    <source>
        <dbReference type="EMBL" id="CCA67172.1"/>
    </source>
</evidence>
<accession>G4T771</accession>
<dbReference type="PANTHER" id="PTHR20903:SF0">
    <property type="entry name" value="PREFOLDIN SUBUNIT 1"/>
    <property type="match status" value="1"/>
</dbReference>
<dbReference type="GO" id="GO:0051082">
    <property type="term" value="F:unfolded protein binding"/>
    <property type="evidence" value="ECO:0007669"/>
    <property type="project" value="InterPro"/>
</dbReference>
<dbReference type="AlphaFoldDB" id="G4T771"/>
<dbReference type="FunCoup" id="G4T771">
    <property type="interactions" value="382"/>
</dbReference>
<keyword evidence="2" id="KW-0143">Chaperone</keyword>
<sequence length="127" mass="14654">MSQSLPDDTLRKILHQIQQQAVNANRNLSLTKAQLSAKERERRMVQLTIKEISELNSADGKEVKMYRGVGKMFIQVPKADMEGRLNNQEKELSDEVDGLTKKSKYLEKEFNEAQGQLRDIFQSSTRR</sequence>
<dbReference type="GO" id="GO:0016272">
    <property type="term" value="C:prefoldin complex"/>
    <property type="evidence" value="ECO:0007669"/>
    <property type="project" value="InterPro"/>
</dbReference>
<dbReference type="InterPro" id="IPR009053">
    <property type="entry name" value="Prefoldin"/>
</dbReference>
<dbReference type="Gene3D" id="1.10.287.370">
    <property type="match status" value="1"/>
</dbReference>